<dbReference type="Gene3D" id="3.90.25.10">
    <property type="entry name" value="UDP-galactose 4-epimerase, domain 1"/>
    <property type="match status" value="1"/>
</dbReference>
<sequence>MPATSGPLRVAVTGSRGFVGSWFLERLRATHSAGVEAFALATSAGQDSPDIRDADAVLAAVRNCRPDVVLHLAAIAAPGHARADPTTAWQVNVMGTLNVARAVLQEAPAARLVFVSSSEVYGDSFLEAAAPLDENAVLAPRSVYAATKAAADLMIGQMAKDGLNAIRFRPFNHTGPGQADDFVVSAFARQIARIEHGLQPPVMEVGNLDAERDFLDVRDIVDAYIAACRGAGPENGAAVNLATGAPVSIRAILDTLLAAADRPIEVRTDPARLRPNDIARASGNATLAQTALGWKPQIPLEITLRDCLDFWRAQVAAPASAGA</sequence>
<gene>
    <name evidence="2" type="ORF">DI549_09485</name>
</gene>
<dbReference type="PROSITE" id="PS00061">
    <property type="entry name" value="ADH_SHORT"/>
    <property type="match status" value="1"/>
</dbReference>
<dbReference type="Pfam" id="PF16363">
    <property type="entry name" value="GDP_Man_Dehyd"/>
    <property type="match status" value="1"/>
</dbReference>
<feature type="domain" description="NAD(P)-binding" evidence="1">
    <location>
        <begin position="12"/>
        <end position="305"/>
    </location>
</feature>
<evidence type="ECO:0000313" key="2">
    <source>
        <dbReference type="EMBL" id="PZQ82973.1"/>
    </source>
</evidence>
<reference evidence="2 3" key="1">
    <citation type="submission" date="2017-08" db="EMBL/GenBank/DDBJ databases">
        <title>Infants hospitalized years apart are colonized by the same room-sourced microbial strains.</title>
        <authorList>
            <person name="Brooks B."/>
            <person name="Olm M.R."/>
            <person name="Firek B.A."/>
            <person name="Baker R."/>
            <person name="Thomas B.C."/>
            <person name="Morowitz M.J."/>
            <person name="Banfield J.F."/>
        </authorList>
    </citation>
    <scope>NUCLEOTIDE SEQUENCE [LARGE SCALE GENOMIC DNA]</scope>
    <source>
        <strain evidence="2">S2_005_001_R2_27</strain>
    </source>
</reference>
<dbReference type="SUPFAM" id="SSF51735">
    <property type="entry name" value="NAD(P)-binding Rossmann-fold domains"/>
    <property type="match status" value="1"/>
</dbReference>
<dbReference type="Proteomes" id="UP000248887">
    <property type="component" value="Unassembled WGS sequence"/>
</dbReference>
<dbReference type="AlphaFoldDB" id="A0A2W5SU21"/>
<dbReference type="Gene3D" id="3.40.50.720">
    <property type="entry name" value="NAD(P)-binding Rossmann-like Domain"/>
    <property type="match status" value="1"/>
</dbReference>
<dbReference type="InterPro" id="IPR016040">
    <property type="entry name" value="NAD(P)-bd_dom"/>
</dbReference>
<dbReference type="InterPro" id="IPR036291">
    <property type="entry name" value="NAD(P)-bd_dom_sf"/>
</dbReference>
<evidence type="ECO:0000259" key="1">
    <source>
        <dbReference type="Pfam" id="PF16363"/>
    </source>
</evidence>
<comment type="caution">
    <text evidence="2">The sequence shown here is derived from an EMBL/GenBank/DDBJ whole genome shotgun (WGS) entry which is preliminary data.</text>
</comment>
<evidence type="ECO:0000313" key="3">
    <source>
        <dbReference type="Proteomes" id="UP000248887"/>
    </source>
</evidence>
<dbReference type="PANTHER" id="PTHR43000">
    <property type="entry name" value="DTDP-D-GLUCOSE 4,6-DEHYDRATASE-RELATED"/>
    <property type="match status" value="1"/>
</dbReference>
<proteinExistence type="predicted"/>
<accession>A0A2W5SU21</accession>
<name>A0A2W5SU21_ANCNO</name>
<dbReference type="InterPro" id="IPR020904">
    <property type="entry name" value="Sc_DH/Rdtase_CS"/>
</dbReference>
<organism evidence="2 3">
    <name type="scientific">Ancylobacter novellus</name>
    <name type="common">Thiobacillus novellus</name>
    <dbReference type="NCBI Taxonomy" id="921"/>
    <lineage>
        <taxon>Bacteria</taxon>
        <taxon>Pseudomonadati</taxon>
        <taxon>Pseudomonadota</taxon>
        <taxon>Alphaproteobacteria</taxon>
        <taxon>Hyphomicrobiales</taxon>
        <taxon>Xanthobacteraceae</taxon>
        <taxon>Ancylobacter</taxon>
    </lineage>
</organism>
<dbReference type="EMBL" id="QFQD01000025">
    <property type="protein sequence ID" value="PZQ82973.1"/>
    <property type="molecule type" value="Genomic_DNA"/>
</dbReference>
<protein>
    <submittedName>
        <fullName evidence="2">Epimerase</fullName>
    </submittedName>
</protein>